<evidence type="ECO:0000256" key="6">
    <source>
        <dbReference type="SAM" id="Phobius"/>
    </source>
</evidence>
<keyword evidence="3 6" id="KW-0812">Transmembrane</keyword>
<dbReference type="KEGG" id="mros:EHO51_14700"/>
<comment type="subcellular location">
    <subcellularLocation>
        <location evidence="1">Cell membrane</location>
        <topology evidence="1">Multi-pass membrane protein</topology>
    </subcellularLocation>
</comment>
<evidence type="ECO:0000256" key="5">
    <source>
        <dbReference type="ARBA" id="ARBA00023136"/>
    </source>
</evidence>
<organism evidence="7 8">
    <name type="scientific">Methylocystis rosea</name>
    <dbReference type="NCBI Taxonomy" id="173366"/>
    <lineage>
        <taxon>Bacteria</taxon>
        <taxon>Pseudomonadati</taxon>
        <taxon>Pseudomonadota</taxon>
        <taxon>Alphaproteobacteria</taxon>
        <taxon>Hyphomicrobiales</taxon>
        <taxon>Methylocystaceae</taxon>
        <taxon>Methylocystis</taxon>
    </lineage>
</organism>
<dbReference type="Proteomes" id="UP000273982">
    <property type="component" value="Chromosome"/>
</dbReference>
<dbReference type="AlphaFoldDB" id="A0A3G8M9S5"/>
<protein>
    <submittedName>
        <fullName evidence="7">Lipopolysaccharide biosynthesis protein</fullName>
    </submittedName>
</protein>
<dbReference type="PANTHER" id="PTHR30250:SF11">
    <property type="entry name" value="O-ANTIGEN TRANSPORTER-RELATED"/>
    <property type="match status" value="1"/>
</dbReference>
<evidence type="ECO:0000256" key="2">
    <source>
        <dbReference type="ARBA" id="ARBA00022475"/>
    </source>
</evidence>
<accession>A0A3G8M9S5</accession>
<reference evidence="7 8" key="1">
    <citation type="submission" date="2018-11" db="EMBL/GenBank/DDBJ databases">
        <title>Genome squencing of methanotrophic bacteria isolated from alkaline groundwater in Korea.</title>
        <authorList>
            <person name="Nguyen L.N."/>
        </authorList>
    </citation>
    <scope>NUCLEOTIDE SEQUENCE [LARGE SCALE GENOMIC DNA]</scope>
    <source>
        <strain evidence="7 8">GW6</strain>
    </source>
</reference>
<feature type="transmembrane region" description="Helical" evidence="6">
    <location>
        <begin position="105"/>
        <end position="126"/>
    </location>
</feature>
<name>A0A3G8M9S5_9HYPH</name>
<proteinExistence type="predicted"/>
<feature type="transmembrane region" description="Helical" evidence="6">
    <location>
        <begin position="147"/>
        <end position="177"/>
    </location>
</feature>
<keyword evidence="5 6" id="KW-0472">Membrane</keyword>
<feature type="transmembrane region" description="Helical" evidence="6">
    <location>
        <begin position="279"/>
        <end position="300"/>
    </location>
</feature>
<feature type="transmembrane region" description="Helical" evidence="6">
    <location>
        <begin position="320"/>
        <end position="339"/>
    </location>
</feature>
<dbReference type="RefSeq" id="WP_124739514.1">
    <property type="nucleotide sequence ID" value="NZ_CP034086.1"/>
</dbReference>
<dbReference type="InterPro" id="IPR050833">
    <property type="entry name" value="Poly_Biosynth_Transport"/>
</dbReference>
<gene>
    <name evidence="7" type="ORF">EHO51_14700</name>
</gene>
<evidence type="ECO:0000256" key="4">
    <source>
        <dbReference type="ARBA" id="ARBA00022989"/>
    </source>
</evidence>
<dbReference type="PANTHER" id="PTHR30250">
    <property type="entry name" value="PST FAMILY PREDICTED COLANIC ACID TRANSPORTER"/>
    <property type="match status" value="1"/>
</dbReference>
<feature type="transmembrane region" description="Helical" evidence="6">
    <location>
        <begin position="72"/>
        <end position="93"/>
    </location>
</feature>
<evidence type="ECO:0000313" key="7">
    <source>
        <dbReference type="EMBL" id="AZG77880.1"/>
    </source>
</evidence>
<keyword evidence="4 6" id="KW-1133">Transmembrane helix</keyword>
<feature type="transmembrane region" description="Helical" evidence="6">
    <location>
        <begin position="407"/>
        <end position="425"/>
    </location>
</feature>
<keyword evidence="2" id="KW-1003">Cell membrane</keyword>
<feature type="transmembrane region" description="Helical" evidence="6">
    <location>
        <begin position="378"/>
        <end position="398"/>
    </location>
</feature>
<feature type="transmembrane region" description="Helical" evidence="6">
    <location>
        <begin position="32"/>
        <end position="51"/>
    </location>
</feature>
<dbReference type="GO" id="GO:0005886">
    <property type="term" value="C:plasma membrane"/>
    <property type="evidence" value="ECO:0007669"/>
    <property type="project" value="UniProtKB-SubCell"/>
</dbReference>
<feature type="transmembrane region" description="Helical" evidence="6">
    <location>
        <begin position="437"/>
        <end position="461"/>
    </location>
</feature>
<evidence type="ECO:0000256" key="3">
    <source>
        <dbReference type="ARBA" id="ARBA00022692"/>
    </source>
</evidence>
<sequence>MNVLLAFLANTIVNFVIGLTVAKFLGPEEYGRFALAFSIAVVVQTALYDWLRLSATRFYSKRTRDKEPVVRSTLDAAFIAVTLFLALATGIYALAGPPLDFETNLILLALLTSVANGLFDYCTALVRARFHDHAYVRLMLAKNALSLILIGGGAFIFHSAAVALAGGVASLFGTVILGRRALLDPGADIRAASSQNARALAAYSAPIVTAHLLYQAMPLAARSIVASVFGFAETGQFALAYDLGVRAVQALGSALDVLLFQIAVAAHELHGVDRAKQQVARNMGIVVAFLLPACAGLWFVMPSIEALIVPAQYRGPFGHYLGLLLPGLFAMGVILFGVNPVFQIEKKTAPLMVAALAAVAFGLALLLFLPWGEDASNLAIAQAGAYIAALVATVYFALRTQPVWPSFWDMFAALVATGAMSLALTPLREMSPGVSTLIAQILAGAVVYGLLTVAFDIAGLGDLATTWLHRRLARS</sequence>
<evidence type="ECO:0000313" key="8">
    <source>
        <dbReference type="Proteomes" id="UP000273982"/>
    </source>
</evidence>
<dbReference type="EMBL" id="CP034086">
    <property type="protein sequence ID" value="AZG77880.1"/>
    <property type="molecule type" value="Genomic_DNA"/>
</dbReference>
<feature type="transmembrane region" description="Helical" evidence="6">
    <location>
        <begin position="351"/>
        <end position="372"/>
    </location>
</feature>
<evidence type="ECO:0000256" key="1">
    <source>
        <dbReference type="ARBA" id="ARBA00004651"/>
    </source>
</evidence>